<gene>
    <name evidence="1" type="ORF">FHU34_115484</name>
</gene>
<organism evidence="1 2">
    <name type="scientific">Micromonospora taraxaci</name>
    <dbReference type="NCBI Taxonomy" id="1316803"/>
    <lineage>
        <taxon>Bacteria</taxon>
        <taxon>Bacillati</taxon>
        <taxon>Actinomycetota</taxon>
        <taxon>Actinomycetes</taxon>
        <taxon>Micromonosporales</taxon>
        <taxon>Micromonosporaceae</taxon>
        <taxon>Micromonospora</taxon>
    </lineage>
</organism>
<dbReference type="EMBL" id="VIWZ01000001">
    <property type="protein sequence ID" value="TWG20090.1"/>
    <property type="molecule type" value="Genomic_DNA"/>
</dbReference>
<accession>A0A561W8A9</accession>
<sequence>MTKLPAMATPMTISMGGEQRFVAVILAGDAAAPGRLWVCVRGDHAPVRSSWLGCWSSAKDVAEPGLHQFLEELDERLAQGGRSGPLGLYLDEHHFLEGWDSWGCGIPSPLASVVPDEVVTSAGHALSISELVSGVFGSGECDQDGSRLLCEPSDFSIGQAEVRNGEGVGEEA</sequence>
<protein>
    <submittedName>
        <fullName evidence="1">Uncharacterized protein</fullName>
    </submittedName>
</protein>
<keyword evidence="2" id="KW-1185">Reference proteome</keyword>
<evidence type="ECO:0000313" key="2">
    <source>
        <dbReference type="Proteomes" id="UP000317685"/>
    </source>
</evidence>
<proteinExistence type="predicted"/>
<name>A0A561W8A9_9ACTN</name>
<comment type="caution">
    <text evidence="1">The sequence shown here is derived from an EMBL/GenBank/DDBJ whole genome shotgun (WGS) entry which is preliminary data.</text>
</comment>
<reference evidence="1 2" key="1">
    <citation type="submission" date="2019-06" db="EMBL/GenBank/DDBJ databases">
        <title>Sequencing the genomes of 1000 actinobacteria strains.</title>
        <authorList>
            <person name="Klenk H.-P."/>
        </authorList>
    </citation>
    <scope>NUCLEOTIDE SEQUENCE [LARGE SCALE GENOMIC DNA]</scope>
    <source>
        <strain evidence="1 2">DSM 45885</strain>
    </source>
</reference>
<dbReference type="AlphaFoldDB" id="A0A561W8A9"/>
<evidence type="ECO:0000313" key="1">
    <source>
        <dbReference type="EMBL" id="TWG20090.1"/>
    </source>
</evidence>
<dbReference type="Proteomes" id="UP000317685">
    <property type="component" value="Unassembled WGS sequence"/>
</dbReference>